<name>A0ABX4JQ15_9HYPH</name>
<comment type="caution">
    <text evidence="1">The sequence shown here is derived from an EMBL/GenBank/DDBJ whole genome shotgun (WGS) entry which is preliminary data.</text>
</comment>
<dbReference type="Proteomes" id="UP000219914">
    <property type="component" value="Unassembled WGS sequence"/>
</dbReference>
<accession>A0ABX4JQ15</accession>
<keyword evidence="2" id="KW-1185">Reference proteome</keyword>
<reference evidence="1 2" key="1">
    <citation type="submission" date="2017-09" db="EMBL/GenBank/DDBJ databases">
        <title>Comparative genomics of rhizobia isolated from Phaseolus vulgaris in China.</title>
        <authorList>
            <person name="Tong W."/>
        </authorList>
    </citation>
    <scope>NUCLEOTIDE SEQUENCE [LARGE SCALE GENOMIC DNA]</scope>
    <source>
        <strain evidence="1 2">FH14</strain>
    </source>
</reference>
<proteinExistence type="predicted"/>
<dbReference type="EMBL" id="NWSY01000020">
    <property type="protein sequence ID" value="PDT21033.1"/>
    <property type="molecule type" value="Genomic_DNA"/>
</dbReference>
<evidence type="ECO:0000313" key="1">
    <source>
        <dbReference type="EMBL" id="PDT21033.1"/>
    </source>
</evidence>
<organism evidence="1 2">
    <name type="scientific">Rhizobium hidalgonense</name>
    <dbReference type="NCBI Taxonomy" id="1538159"/>
    <lineage>
        <taxon>Bacteria</taxon>
        <taxon>Pseudomonadati</taxon>
        <taxon>Pseudomonadota</taxon>
        <taxon>Alphaproteobacteria</taxon>
        <taxon>Hyphomicrobiales</taxon>
        <taxon>Rhizobiaceae</taxon>
        <taxon>Rhizobium/Agrobacterium group</taxon>
        <taxon>Rhizobium</taxon>
    </lineage>
</organism>
<protein>
    <submittedName>
        <fullName evidence="1">Uncharacterized protein</fullName>
    </submittedName>
</protein>
<evidence type="ECO:0000313" key="2">
    <source>
        <dbReference type="Proteomes" id="UP000219914"/>
    </source>
</evidence>
<gene>
    <name evidence="1" type="ORF">CO674_24045</name>
</gene>
<sequence>MQVREIDEENSAVRLCLHHLPWGWKVSPRPDNAHRASRLGTNFKLVKIVILSLTNVQNIHVTLAGARTPNVP</sequence>